<name>A0A8J5KV70_ZINOF</name>
<comment type="caution">
    <text evidence="2">The sequence shown here is derived from an EMBL/GenBank/DDBJ whole genome shotgun (WGS) entry which is preliminary data.</text>
</comment>
<feature type="compositionally biased region" description="Basic and acidic residues" evidence="1">
    <location>
        <begin position="380"/>
        <end position="463"/>
    </location>
</feature>
<dbReference type="PANTHER" id="PTHR34660:SF3">
    <property type="entry name" value="RRM DOMAIN-CONTAINING PROTEIN"/>
    <property type="match status" value="1"/>
</dbReference>
<feature type="compositionally biased region" description="Polar residues" evidence="1">
    <location>
        <begin position="329"/>
        <end position="338"/>
    </location>
</feature>
<dbReference type="AlphaFoldDB" id="A0A8J5KV70"/>
<dbReference type="EMBL" id="JACMSC010000012">
    <property type="protein sequence ID" value="KAG6497439.1"/>
    <property type="molecule type" value="Genomic_DNA"/>
</dbReference>
<proteinExistence type="predicted"/>
<feature type="compositionally biased region" description="Basic and acidic residues" evidence="1">
    <location>
        <begin position="155"/>
        <end position="169"/>
    </location>
</feature>
<evidence type="ECO:0000313" key="3">
    <source>
        <dbReference type="Proteomes" id="UP000734854"/>
    </source>
</evidence>
<evidence type="ECO:0000313" key="2">
    <source>
        <dbReference type="EMBL" id="KAG6497439.1"/>
    </source>
</evidence>
<accession>A0A8J5KV70</accession>
<reference evidence="2 3" key="1">
    <citation type="submission" date="2020-08" db="EMBL/GenBank/DDBJ databases">
        <title>Plant Genome Project.</title>
        <authorList>
            <person name="Zhang R.-G."/>
        </authorList>
    </citation>
    <scope>NUCLEOTIDE SEQUENCE [LARGE SCALE GENOMIC DNA]</scope>
    <source>
        <tissue evidence="2">Rhizome</tissue>
    </source>
</reference>
<feature type="compositionally biased region" description="Basic residues" evidence="1">
    <location>
        <begin position="128"/>
        <end position="154"/>
    </location>
</feature>
<organism evidence="2 3">
    <name type="scientific">Zingiber officinale</name>
    <name type="common">Ginger</name>
    <name type="synonym">Amomum zingiber</name>
    <dbReference type="NCBI Taxonomy" id="94328"/>
    <lineage>
        <taxon>Eukaryota</taxon>
        <taxon>Viridiplantae</taxon>
        <taxon>Streptophyta</taxon>
        <taxon>Embryophyta</taxon>
        <taxon>Tracheophyta</taxon>
        <taxon>Spermatophyta</taxon>
        <taxon>Magnoliopsida</taxon>
        <taxon>Liliopsida</taxon>
        <taxon>Zingiberales</taxon>
        <taxon>Zingiberaceae</taxon>
        <taxon>Zingiber</taxon>
    </lineage>
</organism>
<evidence type="ECO:0000256" key="1">
    <source>
        <dbReference type="SAM" id="MobiDB-lite"/>
    </source>
</evidence>
<keyword evidence="3" id="KW-1185">Reference proteome</keyword>
<feature type="region of interest" description="Disordered" evidence="1">
    <location>
        <begin position="378"/>
        <end position="467"/>
    </location>
</feature>
<dbReference type="Proteomes" id="UP000734854">
    <property type="component" value="Unassembled WGS sequence"/>
</dbReference>
<sequence length="659" mass="74046">MLIDSRTGGGFLSISEIGLCALSSDLCGCKSYGVPSWGLLPYQGLILLMYSVGYCAYSGRPLHEFLQFASVTWPTKAHCAMSRCFPFPPPGYEKRTRSDHLDSLAEEKRKEKQRKKEKKEKKEGKEKKEKHRSKEKHKEKKDRKEKHKDKKKKDKDKDKSRPQNDRANKESQSSHGDVLGECSHKPEEIDHSKVKEELDRRIKGEQKVATNRKVECPIQKSVGSLGVATFSSSMVPPQRQVDCLEKPADKFNNSTHRKNEVSASTIQKERSTSGKLAQKLPSAGQRGNGGAPLPMESSAGYLHRKFEGLSSATSTEIDSRKSNKVPFHSGSSVQRTINGMGQSIQSLSASKNINSTSLPIKMEGGADASKSIARSHMFAKKVDGINRPVEKDADNKSEEEKAKNKEREAGINGEEKYKNRDHDKKIKDKDKHKDREKEKAKVKQKVEQLKEQKEPGEDRKKSQLDILRLKSLGPQTDNSKNNVIDENIKKRKEADKNGFLDDTNLRPNKVQRANFSAHLHEQNGRTLGSSYIAHTSLKPEAAGNKLPTNAVGQKEHTMNGISEAKPSSAGLMHSVAAETDINRKVRASPHPDFVYLEQLYSIPKVDEYPEYDDQEWLLRSHHAQKSKSKFDACEIPQVWSEAMRIESVDTVALPYVVPF</sequence>
<feature type="compositionally biased region" description="Basic and acidic residues" evidence="1">
    <location>
        <begin position="182"/>
        <end position="200"/>
    </location>
</feature>
<feature type="compositionally biased region" description="Basic and acidic residues" evidence="1">
    <location>
        <begin position="92"/>
        <end position="110"/>
    </location>
</feature>
<feature type="region of interest" description="Disordered" evidence="1">
    <location>
        <begin position="92"/>
        <end position="200"/>
    </location>
</feature>
<protein>
    <submittedName>
        <fullName evidence="2">Uncharacterized protein</fullName>
    </submittedName>
</protein>
<feature type="region of interest" description="Disordered" evidence="1">
    <location>
        <begin position="248"/>
        <end position="338"/>
    </location>
</feature>
<gene>
    <name evidence="2" type="ORF">ZIOFF_045339</name>
</gene>
<dbReference type="PANTHER" id="PTHR34660">
    <property type="entry name" value="MYB-LIKE PROTEIN X"/>
    <property type="match status" value="1"/>
</dbReference>